<dbReference type="Proteomes" id="UP000075663">
    <property type="component" value="Unassembled WGS sequence"/>
</dbReference>
<dbReference type="RefSeq" id="WP_062302868.1">
    <property type="nucleotide sequence ID" value="NZ_LRPB01000048.1"/>
</dbReference>
<keyword evidence="1" id="KW-0732">Signal</keyword>
<evidence type="ECO:0000313" key="2">
    <source>
        <dbReference type="EMBL" id="KYG79848.1"/>
    </source>
</evidence>
<sequence length="437" mass="48915">MKIKYTKCLFLLRAVFALTVFSNVSSCSNDGRKESSQASGEVNLIPKDSIKIDVLSPIKIYDYDSENNLFLLGDVADAMSILRPPGAAESGNIIGFIILDKEGEVLGQFNNTGEGPINHGIGSMSNLFLDNNRIGVFTRRGFFVYDFDGSLVGNSKVLNTRSLTVGSYIRMSGFKNGNLALGYSEWTKEVYENRDNPYPFITSFKIFDLNGLLESDDSIDEHTIHTYGFPDEMADETISAQSIPRMTLNRRTGVLNVLFSQFQKLHQYSIADGSLLNVIDLKPVYFSSGNESAIPTDSPGYLEWRQGGGSLINSTYHDMVQLGDYTLIRYSSVISNTQAGQLVESGGISESEYWETVRKSTYKFYYLLIKDGNVVKQDFELVALSPQPGEEYFRSATDLRGQLIGGSDLNSLYVLYNNDYAQERDYKLIVRYELKLD</sequence>
<name>A0A150XM76_9BACT</name>
<feature type="signal peptide" evidence="1">
    <location>
        <begin position="1"/>
        <end position="26"/>
    </location>
</feature>
<accession>A0A150XM76</accession>
<dbReference type="EMBL" id="LRPB01000048">
    <property type="protein sequence ID" value="KYG79848.1"/>
    <property type="molecule type" value="Genomic_DNA"/>
</dbReference>
<proteinExistence type="predicted"/>
<comment type="caution">
    <text evidence="2">The sequence shown here is derived from an EMBL/GenBank/DDBJ whole genome shotgun (WGS) entry which is preliminary data.</text>
</comment>
<evidence type="ECO:0000313" key="3">
    <source>
        <dbReference type="Proteomes" id="UP000075663"/>
    </source>
</evidence>
<gene>
    <name evidence="2" type="ORF">AWW67_11080</name>
</gene>
<reference evidence="2 3" key="1">
    <citation type="submission" date="2016-01" db="EMBL/GenBank/DDBJ databases">
        <title>Genome sequencing of Roseivirga seohaensis SW-152.</title>
        <authorList>
            <person name="Selvaratnam C."/>
            <person name="Thevarajoo S."/>
            <person name="Goh K.M."/>
            <person name="Ee R."/>
            <person name="Chan K.-G."/>
            <person name="Chong C.S."/>
        </authorList>
    </citation>
    <scope>NUCLEOTIDE SEQUENCE [LARGE SCALE GENOMIC DNA]</scope>
    <source>
        <strain evidence="2 3">SW-152</strain>
    </source>
</reference>
<evidence type="ECO:0000256" key="1">
    <source>
        <dbReference type="SAM" id="SignalP"/>
    </source>
</evidence>
<feature type="chain" id="PRO_5007574872" evidence="1">
    <location>
        <begin position="27"/>
        <end position="437"/>
    </location>
</feature>
<dbReference type="AlphaFoldDB" id="A0A150XM76"/>
<organism evidence="2 3">
    <name type="scientific">Roseivirga seohaensis</name>
    <dbReference type="NCBI Taxonomy" id="1914963"/>
    <lineage>
        <taxon>Bacteria</taxon>
        <taxon>Pseudomonadati</taxon>
        <taxon>Bacteroidota</taxon>
        <taxon>Cytophagia</taxon>
        <taxon>Cytophagales</taxon>
        <taxon>Roseivirgaceae</taxon>
        <taxon>Roseivirga</taxon>
    </lineage>
</organism>
<protein>
    <submittedName>
        <fullName evidence="2">Uncharacterized protein</fullName>
    </submittedName>
</protein>